<keyword evidence="4" id="KW-0808">Transferase</keyword>
<comment type="caution">
    <text evidence="9">The sequence shown here is derived from an EMBL/GenBank/DDBJ whole genome shotgun (WGS) entry which is preliminary data.</text>
</comment>
<feature type="domain" description="Histidine kinase" evidence="6">
    <location>
        <begin position="283"/>
        <end position="494"/>
    </location>
</feature>
<dbReference type="InterPro" id="IPR052162">
    <property type="entry name" value="Sensor_kinase/Photoreceptor"/>
</dbReference>
<gene>
    <name evidence="9" type="ORF">QWY31_08925</name>
</gene>
<dbReference type="PROSITE" id="PS50109">
    <property type="entry name" value="HIS_KIN"/>
    <property type="match status" value="1"/>
</dbReference>
<evidence type="ECO:0000313" key="9">
    <source>
        <dbReference type="EMBL" id="MDN4165623.1"/>
    </source>
</evidence>
<evidence type="ECO:0000313" key="10">
    <source>
        <dbReference type="Proteomes" id="UP001168552"/>
    </source>
</evidence>
<dbReference type="Pfam" id="PF08448">
    <property type="entry name" value="PAS_4"/>
    <property type="match status" value="1"/>
</dbReference>
<dbReference type="PROSITE" id="PS50113">
    <property type="entry name" value="PAC"/>
    <property type="match status" value="2"/>
</dbReference>
<proteinExistence type="predicted"/>
<dbReference type="InterPro" id="IPR003594">
    <property type="entry name" value="HATPase_dom"/>
</dbReference>
<dbReference type="SMART" id="SM00388">
    <property type="entry name" value="HisKA"/>
    <property type="match status" value="1"/>
</dbReference>
<evidence type="ECO:0000256" key="1">
    <source>
        <dbReference type="ARBA" id="ARBA00000085"/>
    </source>
</evidence>
<dbReference type="Gene3D" id="3.30.565.10">
    <property type="entry name" value="Histidine kinase-like ATPase, C-terminal domain"/>
    <property type="match status" value="1"/>
</dbReference>
<comment type="catalytic activity">
    <reaction evidence="1">
        <text>ATP + protein L-histidine = ADP + protein N-phospho-L-histidine.</text>
        <dbReference type="EC" id="2.7.13.3"/>
    </reaction>
</comment>
<dbReference type="Proteomes" id="UP001168552">
    <property type="component" value="Unassembled WGS sequence"/>
</dbReference>
<dbReference type="SUPFAM" id="SSF55785">
    <property type="entry name" value="PYP-like sensor domain (PAS domain)"/>
    <property type="match status" value="2"/>
</dbReference>
<dbReference type="InterPro" id="IPR013656">
    <property type="entry name" value="PAS_4"/>
</dbReference>
<organism evidence="9 10">
    <name type="scientific">Shiella aurantiaca</name>
    <dbReference type="NCBI Taxonomy" id="3058365"/>
    <lineage>
        <taxon>Bacteria</taxon>
        <taxon>Pseudomonadati</taxon>
        <taxon>Bacteroidota</taxon>
        <taxon>Cytophagia</taxon>
        <taxon>Cytophagales</taxon>
        <taxon>Shiellaceae</taxon>
        <taxon>Shiella</taxon>
    </lineage>
</organism>
<dbReference type="Pfam" id="PF00512">
    <property type="entry name" value="HisKA"/>
    <property type="match status" value="1"/>
</dbReference>
<evidence type="ECO:0000256" key="4">
    <source>
        <dbReference type="ARBA" id="ARBA00022679"/>
    </source>
</evidence>
<keyword evidence="3" id="KW-0597">Phosphoprotein</keyword>
<evidence type="ECO:0000259" key="7">
    <source>
        <dbReference type="PROSITE" id="PS50112"/>
    </source>
</evidence>
<dbReference type="InterPro" id="IPR004358">
    <property type="entry name" value="Sig_transdc_His_kin-like_C"/>
</dbReference>
<evidence type="ECO:0000256" key="5">
    <source>
        <dbReference type="ARBA" id="ARBA00022777"/>
    </source>
</evidence>
<dbReference type="InterPro" id="IPR001610">
    <property type="entry name" value="PAC"/>
</dbReference>
<dbReference type="InterPro" id="IPR003661">
    <property type="entry name" value="HisK_dim/P_dom"/>
</dbReference>
<evidence type="ECO:0000259" key="6">
    <source>
        <dbReference type="PROSITE" id="PS50109"/>
    </source>
</evidence>
<keyword evidence="10" id="KW-1185">Reference proteome</keyword>
<dbReference type="InterPro" id="IPR005467">
    <property type="entry name" value="His_kinase_dom"/>
</dbReference>
<protein>
    <recommendedName>
        <fullName evidence="2">histidine kinase</fullName>
        <ecNumber evidence="2">2.7.13.3</ecNumber>
    </recommendedName>
</protein>
<feature type="domain" description="PAC" evidence="8">
    <location>
        <begin position="90"/>
        <end position="145"/>
    </location>
</feature>
<dbReference type="CDD" id="cd00130">
    <property type="entry name" value="PAS"/>
    <property type="match status" value="1"/>
</dbReference>
<reference evidence="9" key="1">
    <citation type="submission" date="2023-06" db="EMBL/GenBank/DDBJ databases">
        <title>Cytophagales bacterium Strain LB-30, isolated from soil.</title>
        <authorList>
            <person name="Liu B."/>
        </authorList>
    </citation>
    <scope>NUCLEOTIDE SEQUENCE</scope>
    <source>
        <strain evidence="9">LB-30</strain>
    </source>
</reference>
<dbReference type="PANTHER" id="PTHR43304:SF1">
    <property type="entry name" value="PAC DOMAIN-CONTAINING PROTEIN"/>
    <property type="match status" value="1"/>
</dbReference>
<dbReference type="PROSITE" id="PS50112">
    <property type="entry name" value="PAS"/>
    <property type="match status" value="1"/>
</dbReference>
<dbReference type="InterPro" id="IPR000700">
    <property type="entry name" value="PAS-assoc_C"/>
</dbReference>
<dbReference type="InterPro" id="IPR013655">
    <property type="entry name" value="PAS_fold_3"/>
</dbReference>
<dbReference type="PRINTS" id="PR00344">
    <property type="entry name" value="BCTRLSENSOR"/>
</dbReference>
<sequence length="498" mass="57191">MNAVSPSTNQPDAGREWSFDQKNIESILNSNKQLIFLLDADAHILSYNKRAGQALRLFLGHRPLPQTPFEQFLPISEREPFREIAQKVLNGQEVYISREIRFGRVNIWYEINFYPILSDFGEIEGLVVNAEDISAKKKAEEEFKELEISYKSIFRQIGVGIMLYDLNFKLKQANDHFYALMGYTKEEFHGFSTWTTTHPDDVEMSAQKALSLINGLCDSYSIEKRYIHKSGRVIWVYLTASIVRDDKDYPRHIISVVQDITARKKAEEDLLYKNNELDTFVYRASHDLKGPVASLMGLHQIVKEEFKKDRHAMSYFEHYNANVVRLNNILQNLINLAKIKEIEATLQPVDLHSLVEDCIAVLTHLPGFSKIKIEREIALNEPILSDPALMQTILLNLIENAVKYRSESSPYLKVQIKEEEEMVRMDIIDNGLGIEEEFQSKIFDMFFRGTEQSSGSGLGLYIVKNAVDKLKGTIQIQSKVNEGSHFSIFIPLNQKPAC</sequence>
<dbReference type="SMART" id="SM00086">
    <property type="entry name" value="PAC"/>
    <property type="match status" value="2"/>
</dbReference>
<accession>A0ABT8F5G5</accession>
<dbReference type="Pfam" id="PF08447">
    <property type="entry name" value="PAS_3"/>
    <property type="match status" value="1"/>
</dbReference>
<dbReference type="EMBL" id="JAUHJS010000004">
    <property type="protein sequence ID" value="MDN4165623.1"/>
    <property type="molecule type" value="Genomic_DNA"/>
</dbReference>
<dbReference type="CDD" id="cd00082">
    <property type="entry name" value="HisKA"/>
    <property type="match status" value="1"/>
</dbReference>
<dbReference type="InterPro" id="IPR035965">
    <property type="entry name" value="PAS-like_dom_sf"/>
</dbReference>
<dbReference type="SUPFAM" id="SSF47384">
    <property type="entry name" value="Homodimeric domain of signal transducing histidine kinase"/>
    <property type="match status" value="1"/>
</dbReference>
<feature type="domain" description="PAC" evidence="8">
    <location>
        <begin position="220"/>
        <end position="272"/>
    </location>
</feature>
<evidence type="ECO:0000259" key="8">
    <source>
        <dbReference type="PROSITE" id="PS50113"/>
    </source>
</evidence>
<dbReference type="NCBIfam" id="TIGR00229">
    <property type="entry name" value="sensory_box"/>
    <property type="match status" value="2"/>
</dbReference>
<dbReference type="InterPro" id="IPR036890">
    <property type="entry name" value="HATPase_C_sf"/>
</dbReference>
<keyword evidence="5" id="KW-0418">Kinase</keyword>
<dbReference type="Pfam" id="PF02518">
    <property type="entry name" value="HATPase_c"/>
    <property type="match status" value="1"/>
</dbReference>
<dbReference type="Gene3D" id="3.30.450.20">
    <property type="entry name" value="PAS domain"/>
    <property type="match status" value="2"/>
</dbReference>
<dbReference type="EC" id="2.7.13.3" evidence="2"/>
<dbReference type="InterPro" id="IPR036097">
    <property type="entry name" value="HisK_dim/P_sf"/>
</dbReference>
<dbReference type="PANTHER" id="PTHR43304">
    <property type="entry name" value="PHYTOCHROME-LIKE PROTEIN CPH1"/>
    <property type="match status" value="1"/>
</dbReference>
<dbReference type="InterPro" id="IPR000014">
    <property type="entry name" value="PAS"/>
</dbReference>
<evidence type="ECO:0000256" key="3">
    <source>
        <dbReference type="ARBA" id="ARBA00022553"/>
    </source>
</evidence>
<dbReference type="SMART" id="SM00091">
    <property type="entry name" value="PAS"/>
    <property type="match status" value="2"/>
</dbReference>
<dbReference type="SMART" id="SM00387">
    <property type="entry name" value="HATPase_c"/>
    <property type="match status" value="1"/>
</dbReference>
<evidence type="ECO:0000256" key="2">
    <source>
        <dbReference type="ARBA" id="ARBA00012438"/>
    </source>
</evidence>
<dbReference type="RefSeq" id="WP_320004153.1">
    <property type="nucleotide sequence ID" value="NZ_JAUHJS010000004.1"/>
</dbReference>
<feature type="domain" description="PAS" evidence="7">
    <location>
        <begin position="146"/>
        <end position="203"/>
    </location>
</feature>
<dbReference type="Gene3D" id="1.10.287.130">
    <property type="match status" value="1"/>
</dbReference>
<name>A0ABT8F5G5_9BACT</name>
<dbReference type="SUPFAM" id="SSF55874">
    <property type="entry name" value="ATPase domain of HSP90 chaperone/DNA topoisomerase II/histidine kinase"/>
    <property type="match status" value="1"/>
</dbReference>